<dbReference type="SUPFAM" id="SSF55729">
    <property type="entry name" value="Acyl-CoA N-acyltransferases (Nat)"/>
    <property type="match status" value="1"/>
</dbReference>
<name>A0A0E9NRK5_SAICN</name>
<keyword evidence="7" id="KW-1185">Reference proteome</keyword>
<gene>
    <name evidence="6" type="ORF">G7K_6572-t1</name>
</gene>
<comment type="function">
    <text evidence="1">Ornithine decarboxylase (ODC) antizyme protein that negatively regulates ODC activity and intracellular polyamine biosynthesis in response to increased intracellular polyamine levels. Binds to ODC monomers, inhibiting the assembly of the functional ODC homodimer, and targets the monomers for ubiquitin-independent proteolytic destruction by the 26S proteasome.</text>
</comment>
<evidence type="ECO:0000313" key="6">
    <source>
        <dbReference type="EMBL" id="GAO52497.1"/>
    </source>
</evidence>
<reference evidence="6 7" key="2">
    <citation type="journal article" date="2014" name="J. Gen. Appl. Microbiol.">
        <title>The early diverging ascomycetous budding yeast Saitoella complicata has three histone deacetylases belonging to the Clr6, Hos2, and Rpd3 lineages.</title>
        <authorList>
            <person name="Nishida H."/>
            <person name="Matsumoto T."/>
            <person name="Kondo S."/>
            <person name="Hamamoto M."/>
            <person name="Yoshikawa H."/>
        </authorList>
    </citation>
    <scope>NUCLEOTIDE SEQUENCE [LARGE SCALE GENOMIC DNA]</scope>
    <source>
        <strain evidence="6 7">NRRL Y-17804</strain>
    </source>
</reference>
<reference evidence="6 7" key="3">
    <citation type="journal article" date="2015" name="Genome Announc.">
        <title>Draft Genome Sequence of the Archiascomycetous Yeast Saitoella complicata.</title>
        <authorList>
            <person name="Yamauchi K."/>
            <person name="Kondo S."/>
            <person name="Hamamoto M."/>
            <person name="Takahashi Y."/>
            <person name="Ogura Y."/>
            <person name="Hayashi T."/>
            <person name="Nishida H."/>
        </authorList>
    </citation>
    <scope>NUCLEOTIDE SEQUENCE [LARGE SCALE GENOMIC DNA]</scope>
    <source>
        <strain evidence="6 7">NRRL Y-17804</strain>
    </source>
</reference>
<accession>A0A0E9NRK5</accession>
<dbReference type="Pfam" id="PF02100">
    <property type="entry name" value="ODC_AZ"/>
    <property type="match status" value="1"/>
</dbReference>
<feature type="region of interest" description="Disordered" evidence="5">
    <location>
        <begin position="1"/>
        <end position="69"/>
    </location>
</feature>
<dbReference type="Gene3D" id="3.40.630.60">
    <property type="match status" value="1"/>
</dbReference>
<sequence>MPSIRILNQPVPTTSTNTNAVPPTPPVEGGAFDGAGEESKDNPAHGSGTAPGNGRIHGHIVGGQLPPTPPVDTDNGHLYGTSASSITSSTSGDVIAHRGRTVTTHHQNLEIYLPTLSSPVLHAIITTTTHTSRSSSASTTESKELTVLLPRSTPLSHLFSLTPLRSTLTALLDFAEQNACERLVVWVPRHAHTHGMDMECAEVVRGMMWAGFEREVEGGAGGLGAAAVDTEWVRMGCEV</sequence>
<evidence type="ECO:0000256" key="3">
    <source>
        <dbReference type="ARBA" id="ARBA00011486"/>
    </source>
</evidence>
<reference evidence="6 7" key="1">
    <citation type="journal article" date="2011" name="J. Gen. Appl. Microbiol.">
        <title>Draft genome sequencing of the enigmatic yeast Saitoella complicata.</title>
        <authorList>
            <person name="Nishida H."/>
            <person name="Hamamoto M."/>
            <person name="Sugiyama J."/>
        </authorList>
    </citation>
    <scope>NUCLEOTIDE SEQUENCE [LARGE SCALE GENOMIC DNA]</scope>
    <source>
        <strain evidence="6 7">NRRL Y-17804</strain>
    </source>
</reference>
<evidence type="ECO:0000256" key="2">
    <source>
        <dbReference type="ARBA" id="ARBA00008796"/>
    </source>
</evidence>
<protein>
    <submittedName>
        <fullName evidence="6">Uncharacterized protein</fullName>
    </submittedName>
</protein>
<evidence type="ECO:0000256" key="4">
    <source>
        <dbReference type="ARBA" id="ARBA00022758"/>
    </source>
</evidence>
<dbReference type="Proteomes" id="UP000033140">
    <property type="component" value="Unassembled WGS sequence"/>
</dbReference>
<proteinExistence type="inferred from homology"/>
<evidence type="ECO:0000313" key="7">
    <source>
        <dbReference type="Proteomes" id="UP000033140"/>
    </source>
</evidence>
<dbReference type="InterPro" id="IPR038581">
    <property type="entry name" value="ODC_AZ_sf"/>
</dbReference>
<evidence type="ECO:0000256" key="1">
    <source>
        <dbReference type="ARBA" id="ARBA00002307"/>
    </source>
</evidence>
<comment type="caution">
    <text evidence="6">The sequence shown here is derived from an EMBL/GenBank/DDBJ whole genome shotgun (WGS) entry which is preliminary data.</text>
</comment>
<dbReference type="GO" id="GO:0008073">
    <property type="term" value="F:ornithine decarboxylase inhibitor activity"/>
    <property type="evidence" value="ECO:0007669"/>
    <property type="project" value="InterPro"/>
</dbReference>
<dbReference type="EMBL" id="BACD03000071">
    <property type="protein sequence ID" value="GAO52497.1"/>
    <property type="molecule type" value="Genomic_DNA"/>
</dbReference>
<dbReference type="InterPro" id="IPR002993">
    <property type="entry name" value="ODC_AZ"/>
</dbReference>
<evidence type="ECO:0000256" key="5">
    <source>
        <dbReference type="SAM" id="MobiDB-lite"/>
    </source>
</evidence>
<organism evidence="6 7">
    <name type="scientific">Saitoella complicata (strain BCRC 22490 / CBS 7301 / JCM 7358 / NBRC 10748 / NRRL Y-17804)</name>
    <dbReference type="NCBI Taxonomy" id="698492"/>
    <lineage>
        <taxon>Eukaryota</taxon>
        <taxon>Fungi</taxon>
        <taxon>Dikarya</taxon>
        <taxon>Ascomycota</taxon>
        <taxon>Taphrinomycotina</taxon>
        <taxon>Taphrinomycotina incertae sedis</taxon>
        <taxon>Saitoella</taxon>
    </lineage>
</organism>
<feature type="compositionally biased region" description="Low complexity" evidence="5">
    <location>
        <begin position="10"/>
        <end position="21"/>
    </location>
</feature>
<dbReference type="InterPro" id="IPR016181">
    <property type="entry name" value="Acyl_CoA_acyltransferase"/>
</dbReference>
<keyword evidence="4" id="KW-0688">Ribosomal frameshifting</keyword>
<comment type="subunit">
    <text evidence="3">Interacts with ODC and thereby sterically blocks ODC homodimerization.</text>
</comment>
<comment type="similarity">
    <text evidence="2">Belongs to the ODC antizyme family.</text>
</comment>
<dbReference type="GO" id="GO:0075523">
    <property type="term" value="P:viral translational frameshifting"/>
    <property type="evidence" value="ECO:0007669"/>
    <property type="project" value="UniProtKB-KW"/>
</dbReference>
<dbReference type="AlphaFoldDB" id="A0A0E9NRK5"/>